<dbReference type="PANTHER" id="PTHR45228">
    <property type="entry name" value="CYCLIC DI-GMP PHOSPHODIESTERASE TM_0186-RELATED"/>
    <property type="match status" value="1"/>
</dbReference>
<dbReference type="InterPro" id="IPR052020">
    <property type="entry name" value="Cyclic_di-GMP/3'3'-cGAMP_PDE"/>
</dbReference>
<keyword evidence="1" id="KW-0175">Coiled coil</keyword>
<evidence type="ECO:0000259" key="3">
    <source>
        <dbReference type="PROSITE" id="PS51832"/>
    </source>
</evidence>
<feature type="transmembrane region" description="Helical" evidence="2">
    <location>
        <begin position="291"/>
        <end position="316"/>
    </location>
</feature>
<dbReference type="CDD" id="cd00077">
    <property type="entry name" value="HDc"/>
    <property type="match status" value="1"/>
</dbReference>
<keyword evidence="2" id="KW-0812">Transmembrane</keyword>
<dbReference type="PANTHER" id="PTHR45228:SF8">
    <property type="entry name" value="TWO-COMPONENT RESPONSE REGULATOR-RELATED"/>
    <property type="match status" value="1"/>
</dbReference>
<dbReference type="AlphaFoldDB" id="A0A7V3ZX87"/>
<dbReference type="InterPro" id="IPR003607">
    <property type="entry name" value="HD/PDEase_dom"/>
</dbReference>
<feature type="coiled-coil region" evidence="1">
    <location>
        <begin position="345"/>
        <end position="379"/>
    </location>
</feature>
<organism evidence="4">
    <name type="scientific">candidate division WOR-3 bacterium</name>
    <dbReference type="NCBI Taxonomy" id="2052148"/>
    <lineage>
        <taxon>Bacteria</taxon>
        <taxon>Bacteria division WOR-3</taxon>
    </lineage>
</organism>
<dbReference type="SUPFAM" id="SSF109604">
    <property type="entry name" value="HD-domain/PDEase-like"/>
    <property type="match status" value="1"/>
</dbReference>
<dbReference type="Gene3D" id="1.10.3210.10">
    <property type="entry name" value="Hypothetical protein af1432"/>
    <property type="match status" value="1"/>
</dbReference>
<reference evidence="4" key="1">
    <citation type="journal article" date="2020" name="mSystems">
        <title>Genome- and Community-Level Interaction Insights into Carbon Utilization and Element Cycling Functions of Hydrothermarchaeota in Hydrothermal Sediment.</title>
        <authorList>
            <person name="Zhou Z."/>
            <person name="Liu Y."/>
            <person name="Xu W."/>
            <person name="Pan J."/>
            <person name="Luo Z.H."/>
            <person name="Li M."/>
        </authorList>
    </citation>
    <scope>NUCLEOTIDE SEQUENCE [LARGE SCALE GENOMIC DNA]</scope>
    <source>
        <strain evidence="4">SpSt-69</strain>
    </source>
</reference>
<dbReference type="PROSITE" id="PS51832">
    <property type="entry name" value="HD_GYP"/>
    <property type="match status" value="1"/>
</dbReference>
<dbReference type="SMART" id="SM00471">
    <property type="entry name" value="HDc"/>
    <property type="match status" value="1"/>
</dbReference>
<dbReference type="Pfam" id="PF13487">
    <property type="entry name" value="HD_5"/>
    <property type="match status" value="1"/>
</dbReference>
<keyword evidence="2" id="KW-1133">Transmembrane helix</keyword>
<name>A0A7V3ZX87_UNCW3</name>
<accession>A0A7V3ZX87</accession>
<gene>
    <name evidence="4" type="ORF">ENU66_02825</name>
</gene>
<evidence type="ECO:0000256" key="2">
    <source>
        <dbReference type="SAM" id="Phobius"/>
    </source>
</evidence>
<feature type="domain" description="HD-GYP" evidence="3">
    <location>
        <begin position="376"/>
        <end position="571"/>
    </location>
</feature>
<feature type="transmembrane region" description="Helical" evidence="2">
    <location>
        <begin position="20"/>
        <end position="47"/>
    </location>
</feature>
<dbReference type="InterPro" id="IPR037522">
    <property type="entry name" value="HD_GYP_dom"/>
</dbReference>
<comment type="caution">
    <text evidence="4">The sequence shown here is derived from an EMBL/GenBank/DDBJ whole genome shotgun (WGS) entry which is preliminary data.</text>
</comment>
<evidence type="ECO:0000256" key="1">
    <source>
        <dbReference type="SAM" id="Coils"/>
    </source>
</evidence>
<proteinExistence type="predicted"/>
<dbReference type="EMBL" id="DTDJ01000024">
    <property type="protein sequence ID" value="HGL17254.1"/>
    <property type="molecule type" value="Genomic_DNA"/>
</dbReference>
<evidence type="ECO:0000313" key="4">
    <source>
        <dbReference type="EMBL" id="HGL17254.1"/>
    </source>
</evidence>
<protein>
    <submittedName>
        <fullName evidence="4">HD domain-containing protein</fullName>
    </submittedName>
</protein>
<keyword evidence="2" id="KW-0472">Membrane</keyword>
<sequence>MHWLPDFLKRRKRPPRPFDYYLRSILFRVILPSIAISALLSFTYSYYQHLKIGNLVFEGVKRRIDILITESVKGIRKGTLHYENDIMAMLKELGERVEKEFRAGRDYSQINYQAVIRKYKGKFPEELFEGINYYIISREGRIIWTDYEKDLGLDLSRFEDFWNSLNIALKSGPVLHRTGIEVMTGKMRIYAYRRLSNGDILELGFLLNNQDFIENLRKLKGLSIYLEKIGVYNVAYLPMLSDFPPFPKSLLRFHPYKRDVVGEIAIEDFPPYEQKMYVYARLNFYSTFKIVLFNTFLFCILFIIIALVSFNVYVLVKKETSYIREALENFKHFRRVGVDPDSSKISEVKELLNTLIEAADEIEREGAENKALLEELKEAFYDFAERLALVAEGYDIDTGDHLHKVKFLTKLLVDALDLPDDFKEEIVNYSVLHDVGKIFIPLNILNKRGPLDPQEWELMKQHTIFAKRLLSHPRFKVALEIALYHHENYDGTGYPFGLAGETIPLPARIMKIVDVYEALRSERPYKKALSHEEAIKILLYGDNRTKPEHFDPVLLKEFLEVLNKTDLSAIF</sequence>